<dbReference type="InterPro" id="IPR006768">
    <property type="entry name" value="Cwf19-like_C_dom-1"/>
</dbReference>
<dbReference type="Pfam" id="PF04676">
    <property type="entry name" value="CwfJ_C_2"/>
    <property type="match status" value="1"/>
</dbReference>
<feature type="compositionally biased region" description="Basic and acidic residues" evidence="2">
    <location>
        <begin position="235"/>
        <end position="260"/>
    </location>
</feature>
<evidence type="ECO:0000313" key="5">
    <source>
        <dbReference type="Proteomes" id="UP001652582"/>
    </source>
</evidence>
<feature type="compositionally biased region" description="Basic residues" evidence="2">
    <location>
        <begin position="1"/>
        <end position="15"/>
    </location>
</feature>
<evidence type="ECO:0000259" key="4">
    <source>
        <dbReference type="Pfam" id="PF04677"/>
    </source>
</evidence>
<sequence>MKEKRHKKKHKKSYKHKDESSRDTKRKSRRKSSSESSESSDSDEWVEKKTANTADRDEWMSMTGMLKTFTKDDIKPKQETKDKKHIDSYNPAASSRELNPYWKDGGKGLPQTDESFQKSRQFIKPSDDEDYYSKTSSSRQKIEPSATKESFQKSRQFIKPSDNEDYYSRTASSSRETNRPSATKESFQKSGQFIKPSDDNDYYYSKTSSSSRETYKPSSIKYAPESNRSSNWRKTSRDKETRREPVEETKISSEPIHSHNIDEILESVKSQNNEKHSLYLSDEKMNKLAAKIVKAEIMGNLKLVEELKTKLEAAREYRKNNPDAGKMVEDDRVMLISTSSSGHSRPLVSNPGDPRSKSGKRKAETHDASGRVKYFGNDDRYDLAQMFQEEKYGTNYDEDAELAHVASKSKNPNDDLEDIFLDNISKNKSLSKESEKEKRRAINQNVKLERSLEGCEHCFDSKNMLKHLIVSCGSKIYMALPAKKSLVPGHCILSTIQHATCVTNLDEDVWEEIMNYRKIITQYFNSKNQDIVFYETATKLHRFPHMVINCIPLPRDVGDMASIYFKKALLECEAEWSMNKKVVDLKGKNIRKGIPKGLPYFWVDFGMDPGFAHVIEDQQLFPKSFGEEIIGGMLDLDHNLWKNPKREYGDLQRKKVSDFIKEWKPFEQSFKDNK</sequence>
<dbReference type="PANTHER" id="PTHR12072">
    <property type="entry name" value="CWF19, CELL CYCLE CONTROL PROTEIN"/>
    <property type="match status" value="1"/>
</dbReference>
<evidence type="ECO:0000313" key="8">
    <source>
        <dbReference type="RefSeq" id="XP_023949303.2"/>
    </source>
</evidence>
<feature type="compositionally biased region" description="Basic and acidic residues" evidence="2">
    <location>
        <begin position="45"/>
        <end position="59"/>
    </location>
</feature>
<dbReference type="AlphaFoldDB" id="A0A6J1NVU2"/>
<evidence type="ECO:0000256" key="2">
    <source>
        <dbReference type="SAM" id="MobiDB-lite"/>
    </source>
</evidence>
<dbReference type="GeneID" id="112053921"/>
<dbReference type="Proteomes" id="UP001652582">
    <property type="component" value="Chromosome 16"/>
</dbReference>
<evidence type="ECO:0000313" key="6">
    <source>
        <dbReference type="RefSeq" id="XP_023949301.2"/>
    </source>
</evidence>
<name>A0A6J1NVU2_BICAN</name>
<protein>
    <submittedName>
        <fullName evidence="6 7">CWF19-like protein 2 homolog</fullName>
    </submittedName>
</protein>
<feature type="region of interest" description="Disordered" evidence="2">
    <location>
        <begin position="1"/>
        <end position="260"/>
    </location>
</feature>
<evidence type="ECO:0000256" key="1">
    <source>
        <dbReference type="ARBA" id="ARBA00006795"/>
    </source>
</evidence>
<dbReference type="InterPro" id="IPR040194">
    <property type="entry name" value="Cwf19-like"/>
</dbReference>
<dbReference type="OrthoDB" id="2113965at2759"/>
<dbReference type="SUPFAM" id="SSF54197">
    <property type="entry name" value="HIT-like"/>
    <property type="match status" value="1"/>
</dbReference>
<dbReference type="InterPro" id="IPR036265">
    <property type="entry name" value="HIT-like_sf"/>
</dbReference>
<dbReference type="GO" id="GO:0000398">
    <property type="term" value="P:mRNA splicing, via spliceosome"/>
    <property type="evidence" value="ECO:0007669"/>
    <property type="project" value="TreeGrafter"/>
</dbReference>
<dbReference type="InterPro" id="IPR006767">
    <property type="entry name" value="Cwf19-like_C_dom-2"/>
</dbReference>
<proteinExistence type="inferred from homology"/>
<dbReference type="GO" id="GO:0071014">
    <property type="term" value="C:post-mRNA release spliceosomal complex"/>
    <property type="evidence" value="ECO:0007669"/>
    <property type="project" value="TreeGrafter"/>
</dbReference>
<feature type="domain" description="Cwf19-like protein C-terminal" evidence="3">
    <location>
        <begin position="575"/>
        <end position="667"/>
    </location>
</feature>
<feature type="compositionally biased region" description="Polar residues" evidence="2">
    <location>
        <begin position="169"/>
        <end position="191"/>
    </location>
</feature>
<evidence type="ECO:0000313" key="7">
    <source>
        <dbReference type="RefSeq" id="XP_023949302.2"/>
    </source>
</evidence>
<feature type="region of interest" description="Disordered" evidence="2">
    <location>
        <begin position="337"/>
        <end position="369"/>
    </location>
</feature>
<dbReference type="Pfam" id="PF04677">
    <property type="entry name" value="CwfJ_C_1"/>
    <property type="match status" value="1"/>
</dbReference>
<gene>
    <name evidence="6 7 8" type="primary">LOC112053921</name>
</gene>
<dbReference type="RefSeq" id="XP_023949301.2">
    <property type="nucleotide sequence ID" value="XM_024093533.2"/>
</dbReference>
<dbReference type="Gene3D" id="3.30.428.10">
    <property type="entry name" value="HIT-like"/>
    <property type="match status" value="1"/>
</dbReference>
<dbReference type="PANTHER" id="PTHR12072:SF5">
    <property type="entry name" value="CWF19-LIKE PROTEIN 2"/>
    <property type="match status" value="1"/>
</dbReference>
<organism evidence="5 7">
    <name type="scientific">Bicyclus anynana</name>
    <name type="common">Squinting bush brown butterfly</name>
    <dbReference type="NCBI Taxonomy" id="110368"/>
    <lineage>
        <taxon>Eukaryota</taxon>
        <taxon>Metazoa</taxon>
        <taxon>Ecdysozoa</taxon>
        <taxon>Arthropoda</taxon>
        <taxon>Hexapoda</taxon>
        <taxon>Insecta</taxon>
        <taxon>Pterygota</taxon>
        <taxon>Neoptera</taxon>
        <taxon>Endopterygota</taxon>
        <taxon>Lepidoptera</taxon>
        <taxon>Glossata</taxon>
        <taxon>Ditrysia</taxon>
        <taxon>Papilionoidea</taxon>
        <taxon>Nymphalidae</taxon>
        <taxon>Satyrinae</taxon>
        <taxon>Satyrini</taxon>
        <taxon>Mycalesina</taxon>
        <taxon>Bicyclus</taxon>
    </lineage>
</organism>
<accession>A0A6J1NVU2</accession>
<keyword evidence="5" id="KW-1185">Reference proteome</keyword>
<dbReference type="KEGG" id="bany:112053921"/>
<evidence type="ECO:0000259" key="3">
    <source>
        <dbReference type="Pfam" id="PF04676"/>
    </source>
</evidence>
<reference evidence="6 7" key="1">
    <citation type="submission" date="2025-05" db="UniProtKB">
        <authorList>
            <consortium name="RefSeq"/>
        </authorList>
    </citation>
    <scope>IDENTIFICATION</scope>
</reference>
<feature type="compositionally biased region" description="Basic and acidic residues" evidence="2">
    <location>
        <begin position="69"/>
        <end position="87"/>
    </location>
</feature>
<dbReference type="RefSeq" id="XP_023949302.2">
    <property type="nucleotide sequence ID" value="XM_024093534.2"/>
</dbReference>
<dbReference type="RefSeq" id="XP_023949303.2">
    <property type="nucleotide sequence ID" value="XM_024093535.2"/>
</dbReference>
<comment type="similarity">
    <text evidence="1">Belongs to the CWF19 family.</text>
</comment>
<feature type="domain" description="Cwf19-like C-terminal" evidence="4">
    <location>
        <begin position="443"/>
        <end position="566"/>
    </location>
</feature>